<dbReference type="Proteomes" id="UP000270094">
    <property type="component" value="Unassembled WGS sequence"/>
</dbReference>
<dbReference type="OrthoDB" id="5813559at2759"/>
<gene>
    <name evidence="1" type="ORF">SVUK_LOCUS13371</name>
</gene>
<evidence type="ECO:0000313" key="1">
    <source>
        <dbReference type="EMBL" id="VDM78373.1"/>
    </source>
</evidence>
<dbReference type="EMBL" id="UYYB01101727">
    <property type="protein sequence ID" value="VDM78373.1"/>
    <property type="molecule type" value="Genomic_DNA"/>
</dbReference>
<proteinExistence type="predicted"/>
<sequence>MLCTYTARSVSTNADLHAPLEAVGRINYHVIALQTKSRKTDVRQLSDGTLIIRGEKVPSLATNACILRTLDEAQPVTSWISQGIQLRAPVMIYREVQRRCILQQGLPS</sequence>
<organism evidence="1 2">
    <name type="scientific">Strongylus vulgaris</name>
    <name type="common">Blood worm</name>
    <dbReference type="NCBI Taxonomy" id="40348"/>
    <lineage>
        <taxon>Eukaryota</taxon>
        <taxon>Metazoa</taxon>
        <taxon>Ecdysozoa</taxon>
        <taxon>Nematoda</taxon>
        <taxon>Chromadorea</taxon>
        <taxon>Rhabditida</taxon>
        <taxon>Rhabditina</taxon>
        <taxon>Rhabditomorpha</taxon>
        <taxon>Strongyloidea</taxon>
        <taxon>Strongylidae</taxon>
        <taxon>Strongylus</taxon>
    </lineage>
</organism>
<evidence type="ECO:0000313" key="2">
    <source>
        <dbReference type="Proteomes" id="UP000270094"/>
    </source>
</evidence>
<dbReference type="AlphaFoldDB" id="A0A3P7JCC9"/>
<reference evidence="1 2" key="1">
    <citation type="submission" date="2018-11" db="EMBL/GenBank/DDBJ databases">
        <authorList>
            <consortium name="Pathogen Informatics"/>
        </authorList>
    </citation>
    <scope>NUCLEOTIDE SEQUENCE [LARGE SCALE GENOMIC DNA]</scope>
</reference>
<keyword evidence="2" id="KW-1185">Reference proteome</keyword>
<name>A0A3P7JCC9_STRVU</name>
<accession>A0A3P7JCC9</accession>
<protein>
    <submittedName>
        <fullName evidence="1">Uncharacterized protein</fullName>
    </submittedName>
</protein>